<dbReference type="PANTHER" id="PTHR14187">
    <property type="entry name" value="ALPHA KINASE/ELONGATION FACTOR 2 KINASE"/>
    <property type="match status" value="1"/>
</dbReference>
<dbReference type="AlphaFoldDB" id="A0A2N0S2R2"/>
<protein>
    <submittedName>
        <fullName evidence="2">Actin-like ATPase domain-containing protein</fullName>
    </submittedName>
</protein>
<evidence type="ECO:0000313" key="2">
    <source>
        <dbReference type="EMBL" id="PKC69852.1"/>
    </source>
</evidence>
<name>A0A2N0S2R2_9GLOM</name>
<dbReference type="EMBL" id="LLXH01000255">
    <property type="protein sequence ID" value="PKC69852.1"/>
    <property type="molecule type" value="Genomic_DNA"/>
</dbReference>
<evidence type="ECO:0000313" key="1">
    <source>
        <dbReference type="EMBL" id="PKC13934.1"/>
    </source>
</evidence>
<gene>
    <name evidence="2" type="ORF">RhiirA1_439774</name>
    <name evidence="1" type="ORF">RhiirA5_395955</name>
</gene>
<reference evidence="2 3" key="3">
    <citation type="submission" date="2017-10" db="EMBL/GenBank/DDBJ databases">
        <title>Extensive intraspecific genome diversity in a model arbuscular mycorrhizal fungus.</title>
        <authorList>
            <person name="Chen E.C.H."/>
            <person name="Morin E."/>
            <person name="Baudet D."/>
            <person name="Noel J."/>
            <person name="Ndikumana S."/>
            <person name="Charron P."/>
            <person name="St-Onge C."/>
            <person name="Giorgi J."/>
            <person name="Grigoriev I.V."/>
            <person name="Roux C."/>
            <person name="Martin F.M."/>
            <person name="Corradi N."/>
        </authorList>
    </citation>
    <scope>NUCLEOTIDE SEQUENCE [LARGE SCALE GENOMIC DNA]</scope>
    <source>
        <strain evidence="2 3">A1</strain>
    </source>
</reference>
<dbReference type="Gene3D" id="3.30.420.40">
    <property type="match status" value="2"/>
</dbReference>
<dbReference type="VEuPathDB" id="FungiDB:RhiirA1_439774"/>
<accession>A0A2N0S2R2</accession>
<evidence type="ECO:0000313" key="3">
    <source>
        <dbReference type="Proteomes" id="UP000232688"/>
    </source>
</evidence>
<dbReference type="Proteomes" id="UP000232688">
    <property type="component" value="Unassembled WGS sequence"/>
</dbReference>
<dbReference type="Gene3D" id="3.90.640.10">
    <property type="entry name" value="Actin, Chain A, domain 4"/>
    <property type="match status" value="1"/>
</dbReference>
<dbReference type="VEuPathDB" id="FungiDB:RhiirFUN_008362"/>
<dbReference type="VEuPathDB" id="FungiDB:FUN_007971"/>
<organism evidence="2 3">
    <name type="scientific">Rhizophagus irregularis</name>
    <dbReference type="NCBI Taxonomy" id="588596"/>
    <lineage>
        <taxon>Eukaryota</taxon>
        <taxon>Fungi</taxon>
        <taxon>Fungi incertae sedis</taxon>
        <taxon>Mucoromycota</taxon>
        <taxon>Glomeromycotina</taxon>
        <taxon>Glomeromycetes</taxon>
        <taxon>Glomerales</taxon>
        <taxon>Glomeraceae</taxon>
        <taxon>Rhizophagus</taxon>
    </lineage>
</organism>
<dbReference type="InterPro" id="IPR043129">
    <property type="entry name" value="ATPase_NBD"/>
</dbReference>
<dbReference type="SUPFAM" id="SSF53067">
    <property type="entry name" value="Actin-like ATPase domain"/>
    <property type="match status" value="2"/>
</dbReference>
<sequence length="577" mass="66705">MSWLRNIRVVVGLDFGTTYSGFTYCHVENSKDIRTNDKWPGEVNLKTNTVLQYDSKYRNVLAWGNAALSKRPNQRNRNETKPVELFKLYLGKLKQELRPRLPNELGSDGYKKAITDYLRELGVKIKEMVEKWEGVDFTENVLFVLTVPAEYSEIDQDIMRKCAHQANLIKDKDSSKLQFTTEPEAAAIYCMESKLKEYDLLKVGTTFMIVDCGGGTVDLTTRKLNGIEPLQLGEVTERIGDFCGSTFIDRLFINFLREKLGTSAIDLLIEHHYGQLQYMVQEFCRRVKEPFTGDNVVFCYDLDIEENAPVLLQYVSSEVREIMEEDEWLIEITYHDIKYWFDHVIDRIINMIHIQLSNSLNNGETCSVMFLVGGFSESKYLQKRIKQEFQKEENEENKIKIIPPNQPIAAIVRGAAMYGLSLKNSSNAHRMDKLKRSVIRSRTLKFTYGIKILGKWKSHLHPLSRRVFDDKIHLFETFVKRGVEVEVDKEFPKSGYKPLSSSQKALKFELYKTTKHNATYHDEDGMELVGTLRILLPSDFNHSVTFGFSFGQMEITAFAKNELNGQNFHTKFDVNEP</sequence>
<dbReference type="PANTHER" id="PTHR14187:SF5">
    <property type="entry name" value="HEAT SHOCK 70 KDA PROTEIN 12A"/>
    <property type="match status" value="1"/>
</dbReference>
<dbReference type="Proteomes" id="UP000232722">
    <property type="component" value="Unassembled WGS sequence"/>
</dbReference>
<evidence type="ECO:0000313" key="4">
    <source>
        <dbReference type="Proteomes" id="UP000232722"/>
    </source>
</evidence>
<dbReference type="EMBL" id="LLXJ01000160">
    <property type="protein sequence ID" value="PKC13934.1"/>
    <property type="molecule type" value="Genomic_DNA"/>
</dbReference>
<reference evidence="1 4" key="1">
    <citation type="submission" date="2016-04" db="EMBL/GenBank/DDBJ databases">
        <title>Genome analyses suggest a sexual origin of heterokaryosis in a supposedly ancient asexual fungus.</title>
        <authorList>
            <person name="Ropars J."/>
            <person name="Sedzielewska K."/>
            <person name="Noel J."/>
            <person name="Charron P."/>
            <person name="Farinelli L."/>
            <person name="Marton T."/>
            <person name="Kruger M."/>
            <person name="Pelin A."/>
            <person name="Brachmann A."/>
            <person name="Corradi N."/>
        </authorList>
    </citation>
    <scope>NUCLEOTIDE SEQUENCE [LARGE SCALE GENOMIC DNA]</scope>
    <source>
        <strain evidence="1 4">A5</strain>
    </source>
</reference>
<proteinExistence type="predicted"/>
<reference evidence="1 4" key="2">
    <citation type="submission" date="2017-09" db="EMBL/GenBank/DDBJ databases">
        <title>Extensive intraspecific genome diversity in a model arbuscular mycorrhizal fungus.</title>
        <authorList>
            <person name="Chen E.C."/>
            <person name="Morin E."/>
            <person name="Beaudet D."/>
            <person name="Noel J."/>
            <person name="Ndikumana S."/>
            <person name="Charron P."/>
            <person name="St-Onge C."/>
            <person name="Giorgi J."/>
            <person name="Grigoriev I.V."/>
            <person name="Roux C."/>
            <person name="Martin F.M."/>
            <person name="Corradi N."/>
        </authorList>
    </citation>
    <scope>NUCLEOTIDE SEQUENCE [LARGE SCALE GENOMIC DNA]</scope>
    <source>
        <strain evidence="1 4">A5</strain>
    </source>
</reference>
<comment type="caution">
    <text evidence="2">The sequence shown here is derived from an EMBL/GenBank/DDBJ whole genome shotgun (WGS) entry which is preliminary data.</text>
</comment>
<reference evidence="2 3" key="4">
    <citation type="submission" date="2017-10" db="EMBL/GenBank/DDBJ databases">
        <title>Genome analyses suggest a sexual origin of heterokaryosis in a supposedly ancient asexual fungus.</title>
        <authorList>
            <person name="Corradi N."/>
            <person name="Sedzielewska K."/>
            <person name="Noel J."/>
            <person name="Charron P."/>
            <person name="Farinelli L."/>
            <person name="Marton T."/>
            <person name="Kruger M."/>
            <person name="Pelin A."/>
            <person name="Brachmann A."/>
            <person name="Corradi N."/>
        </authorList>
    </citation>
    <scope>NUCLEOTIDE SEQUENCE [LARGE SCALE GENOMIC DNA]</scope>
    <source>
        <strain evidence="2 3">A1</strain>
    </source>
</reference>